<evidence type="ECO:0000313" key="3">
    <source>
        <dbReference type="Proteomes" id="UP000799537"/>
    </source>
</evidence>
<dbReference type="PANTHER" id="PTHR37540">
    <property type="entry name" value="TRANSCRIPTION FACTOR (ACR-2), PUTATIVE-RELATED-RELATED"/>
    <property type="match status" value="1"/>
</dbReference>
<feature type="region of interest" description="Disordered" evidence="1">
    <location>
        <begin position="34"/>
        <end position="96"/>
    </location>
</feature>
<evidence type="ECO:0000256" key="1">
    <source>
        <dbReference type="SAM" id="MobiDB-lite"/>
    </source>
</evidence>
<reference evidence="2" key="1">
    <citation type="journal article" date="2020" name="Stud. Mycol.">
        <title>101 Dothideomycetes genomes: a test case for predicting lifestyles and emergence of pathogens.</title>
        <authorList>
            <person name="Haridas S."/>
            <person name="Albert R."/>
            <person name="Binder M."/>
            <person name="Bloem J."/>
            <person name="Labutti K."/>
            <person name="Salamov A."/>
            <person name="Andreopoulos B."/>
            <person name="Baker S."/>
            <person name="Barry K."/>
            <person name="Bills G."/>
            <person name="Bluhm B."/>
            <person name="Cannon C."/>
            <person name="Castanera R."/>
            <person name="Culley D."/>
            <person name="Daum C."/>
            <person name="Ezra D."/>
            <person name="Gonzalez J."/>
            <person name="Henrissat B."/>
            <person name="Kuo A."/>
            <person name="Liang C."/>
            <person name="Lipzen A."/>
            <person name="Lutzoni F."/>
            <person name="Magnuson J."/>
            <person name="Mondo S."/>
            <person name="Nolan M."/>
            <person name="Ohm R."/>
            <person name="Pangilinan J."/>
            <person name="Park H.-J."/>
            <person name="Ramirez L."/>
            <person name="Alfaro M."/>
            <person name="Sun H."/>
            <person name="Tritt A."/>
            <person name="Yoshinaga Y."/>
            <person name="Zwiers L.-H."/>
            <person name="Turgeon B."/>
            <person name="Goodwin S."/>
            <person name="Spatafora J."/>
            <person name="Crous P."/>
            <person name="Grigoriev I."/>
        </authorList>
    </citation>
    <scope>NUCLEOTIDE SEQUENCE</scope>
    <source>
        <strain evidence="2">ATCC 36951</strain>
    </source>
</reference>
<dbReference type="GeneID" id="54562095"/>
<protein>
    <recommendedName>
        <fullName evidence="4">Transcription factor domain-containing protein</fullName>
    </recommendedName>
</protein>
<keyword evidence="3" id="KW-1185">Reference proteome</keyword>
<feature type="compositionally biased region" description="Acidic residues" evidence="1">
    <location>
        <begin position="56"/>
        <end position="68"/>
    </location>
</feature>
<gene>
    <name evidence="2" type="ORF">M409DRAFT_27993</name>
</gene>
<dbReference type="AlphaFoldDB" id="A0A6A6C5R3"/>
<evidence type="ECO:0008006" key="4">
    <source>
        <dbReference type="Google" id="ProtNLM"/>
    </source>
</evidence>
<name>A0A6A6C5R3_ZASCE</name>
<proteinExistence type="predicted"/>
<dbReference type="RefSeq" id="XP_033662487.1">
    <property type="nucleotide sequence ID" value="XM_033808823.1"/>
</dbReference>
<accession>A0A6A6C5R3</accession>
<dbReference type="Proteomes" id="UP000799537">
    <property type="component" value="Unassembled WGS sequence"/>
</dbReference>
<sequence length="579" mass="64739">MAGPDLLWIDCNETQSAKRHEVAAAARQHVMLNYIAKQQPEGPTRDRDAGGKPASSEDDEDDDEEDDYPAPRKASPKRQPSNALKGKGTRIKRGIPLSNSTKIPLTATLKPALLIPEDKEMYEAAWWHSLNLCQTDQRNGWIDVCRAQWGQGFWEFAKEDGTLREIFLSYAAAKEASVKSLADSREYFVHKGRAMRLVAKDLQREGRDLRIAAVATICLLAKATFIEEEYEAGEAHVRAVKAVVQGRLFELPSFLWLFVIWADLRLTGVSSRAPALPFALHPDFDGKVLPQGMVERARFLGSCNMLSLPSSAGLEEERISLLFQRLHELALVYNSPDETEWPPVWVVTYEAAWMLSSMRNNVHASDEARGENDSPYDAEKILLLAASVQMWSTVSQFVPQPGFLRYALEQLTLSLSHLTPQTISSHWATCSAKPDSLLWVLFSASAAAVKLTFTGHRSPSSLPHWLWLALQHTCSTLNLTSASAFEQALRPFPFADNWNGRMARTVWLWLKTGFVLEGKRAARKTPFFADLRLTFDVEVDERGRRRGSDGERASGEMRAREVVGKAFEVALVGREGVGS</sequence>
<dbReference type="PANTHER" id="PTHR37540:SF5">
    <property type="entry name" value="TRANSCRIPTION FACTOR DOMAIN-CONTAINING PROTEIN"/>
    <property type="match status" value="1"/>
</dbReference>
<dbReference type="EMBL" id="ML993618">
    <property type="protein sequence ID" value="KAF2161598.1"/>
    <property type="molecule type" value="Genomic_DNA"/>
</dbReference>
<organism evidence="2 3">
    <name type="scientific">Zasmidium cellare ATCC 36951</name>
    <dbReference type="NCBI Taxonomy" id="1080233"/>
    <lineage>
        <taxon>Eukaryota</taxon>
        <taxon>Fungi</taxon>
        <taxon>Dikarya</taxon>
        <taxon>Ascomycota</taxon>
        <taxon>Pezizomycotina</taxon>
        <taxon>Dothideomycetes</taxon>
        <taxon>Dothideomycetidae</taxon>
        <taxon>Mycosphaerellales</taxon>
        <taxon>Mycosphaerellaceae</taxon>
        <taxon>Zasmidium</taxon>
    </lineage>
</organism>
<dbReference type="OrthoDB" id="4158087at2759"/>
<evidence type="ECO:0000313" key="2">
    <source>
        <dbReference type="EMBL" id="KAF2161598.1"/>
    </source>
</evidence>